<reference evidence="1 2" key="1">
    <citation type="submission" date="2017-02" db="EMBL/GenBank/DDBJ databases">
        <title>The complete genomic sequence of a novel cold adapted crude oil-degrading bacterium Planococcus qaidamina Y42.</title>
        <authorList>
            <person name="Yang R."/>
        </authorList>
    </citation>
    <scope>NUCLEOTIDE SEQUENCE [LARGE SCALE GENOMIC DNA]</scope>
    <source>
        <strain evidence="1 2">Y42</strain>
        <plasmid evidence="1 2">unnamed2</plasmid>
    </source>
</reference>
<dbReference type="RefSeq" id="WP_077591401.1">
    <property type="nucleotide sequence ID" value="NZ_CP019642.1"/>
</dbReference>
<geneLocation type="plasmid" evidence="1 2">
    <name>unnamed2</name>
</geneLocation>
<dbReference type="AlphaFoldDB" id="A0A1Q2L568"/>
<name>A0A1Q2L568_9BACL</name>
<accession>A0A1Q2L568</accession>
<evidence type="ECO:0000313" key="1">
    <source>
        <dbReference type="EMBL" id="AQQ55563.1"/>
    </source>
</evidence>
<organism evidence="1 2">
    <name type="scientific">Planococcus lenghuensis</name>
    <dbReference type="NCBI Taxonomy" id="2213202"/>
    <lineage>
        <taxon>Bacteria</taxon>
        <taxon>Bacillati</taxon>
        <taxon>Bacillota</taxon>
        <taxon>Bacilli</taxon>
        <taxon>Bacillales</taxon>
        <taxon>Caryophanaceae</taxon>
        <taxon>Planococcus</taxon>
    </lineage>
</organism>
<proteinExistence type="predicted"/>
<dbReference type="KEGG" id="pmar:B0X71_20530"/>
<evidence type="ECO:0000313" key="2">
    <source>
        <dbReference type="Proteomes" id="UP000188184"/>
    </source>
</evidence>
<dbReference type="EMBL" id="CP019642">
    <property type="protein sequence ID" value="AQQ55563.1"/>
    <property type="molecule type" value="Genomic_DNA"/>
</dbReference>
<gene>
    <name evidence="1" type="ORF">B0X71_20530</name>
</gene>
<dbReference type="Proteomes" id="UP000188184">
    <property type="component" value="Plasmid unnamed2"/>
</dbReference>
<protein>
    <submittedName>
        <fullName evidence="1">Uncharacterized protein</fullName>
    </submittedName>
</protein>
<keyword evidence="2" id="KW-1185">Reference proteome</keyword>
<keyword evidence="1" id="KW-0614">Plasmid</keyword>
<sequence>MSYVIYFTGGIGYWTGKYYLDGEHSVPRCKSYITPEVKRYKTEQRAGLAAKELCRLFGMGDFRVEDIE</sequence>